<dbReference type="InParanoid" id="A0A0D0DQH0"/>
<evidence type="ECO:0000313" key="2">
    <source>
        <dbReference type="Proteomes" id="UP000054538"/>
    </source>
</evidence>
<dbReference type="AlphaFoldDB" id="A0A0D0DQH0"/>
<reference evidence="2" key="2">
    <citation type="submission" date="2015-01" db="EMBL/GenBank/DDBJ databases">
        <title>Evolutionary Origins and Diversification of the Mycorrhizal Mutualists.</title>
        <authorList>
            <consortium name="DOE Joint Genome Institute"/>
            <consortium name="Mycorrhizal Genomics Consortium"/>
            <person name="Kohler A."/>
            <person name="Kuo A."/>
            <person name="Nagy L.G."/>
            <person name="Floudas D."/>
            <person name="Copeland A."/>
            <person name="Barry K.W."/>
            <person name="Cichocki N."/>
            <person name="Veneault-Fourrey C."/>
            <person name="LaButti K."/>
            <person name="Lindquist E.A."/>
            <person name="Lipzen A."/>
            <person name="Lundell T."/>
            <person name="Morin E."/>
            <person name="Murat C."/>
            <person name="Riley R."/>
            <person name="Ohm R."/>
            <person name="Sun H."/>
            <person name="Tunlid A."/>
            <person name="Henrissat B."/>
            <person name="Grigoriev I.V."/>
            <person name="Hibbett D.S."/>
            <person name="Martin F."/>
        </authorList>
    </citation>
    <scope>NUCLEOTIDE SEQUENCE [LARGE SCALE GENOMIC DNA]</scope>
    <source>
        <strain evidence="2">Ve08.2h10</strain>
    </source>
</reference>
<name>A0A0D0DQH0_9AGAM</name>
<keyword evidence="2" id="KW-1185">Reference proteome</keyword>
<proteinExistence type="predicted"/>
<dbReference type="OrthoDB" id="10645928at2759"/>
<sequence>MLCSSRAEEWKCVPIRSSHPFGTDHGYALNILAGPCTGPCTVTTVSVSAHNVRTSRGELRSYVTEYQPSRVTFHWFVLHSQFLAAVSLRSGHPGVFSTPQVSSPPAIFPFLQCALGVPVSGAALHACHGTVNGHTEFTQCVPSPFLVMGKVGTRAITAAKHLGC</sequence>
<reference evidence="1 2" key="1">
    <citation type="submission" date="2014-04" db="EMBL/GenBank/DDBJ databases">
        <authorList>
            <consortium name="DOE Joint Genome Institute"/>
            <person name="Kuo A."/>
            <person name="Kohler A."/>
            <person name="Jargeat P."/>
            <person name="Nagy L.G."/>
            <person name="Floudas D."/>
            <person name="Copeland A."/>
            <person name="Barry K.W."/>
            <person name="Cichocki N."/>
            <person name="Veneault-Fourrey C."/>
            <person name="LaButti K."/>
            <person name="Lindquist E.A."/>
            <person name="Lipzen A."/>
            <person name="Lundell T."/>
            <person name="Morin E."/>
            <person name="Murat C."/>
            <person name="Sun H."/>
            <person name="Tunlid A."/>
            <person name="Henrissat B."/>
            <person name="Grigoriev I.V."/>
            <person name="Hibbett D.S."/>
            <person name="Martin F."/>
            <person name="Nordberg H.P."/>
            <person name="Cantor M.N."/>
            <person name="Hua S.X."/>
        </authorList>
    </citation>
    <scope>NUCLEOTIDE SEQUENCE [LARGE SCALE GENOMIC DNA]</scope>
    <source>
        <strain evidence="1 2">Ve08.2h10</strain>
    </source>
</reference>
<dbReference type="Proteomes" id="UP000054538">
    <property type="component" value="Unassembled WGS sequence"/>
</dbReference>
<dbReference type="HOGENOM" id="CLU_1619578_0_0_1"/>
<gene>
    <name evidence="1" type="ORF">PAXRUDRAFT_749558</name>
</gene>
<dbReference type="EMBL" id="KN825764">
    <property type="protein sequence ID" value="KIK81610.1"/>
    <property type="molecule type" value="Genomic_DNA"/>
</dbReference>
<accession>A0A0D0DQH0</accession>
<evidence type="ECO:0000313" key="1">
    <source>
        <dbReference type="EMBL" id="KIK81610.1"/>
    </source>
</evidence>
<protein>
    <submittedName>
        <fullName evidence="1">Uncharacterized protein</fullName>
    </submittedName>
</protein>
<organism evidence="1 2">
    <name type="scientific">Paxillus rubicundulus Ve08.2h10</name>
    <dbReference type="NCBI Taxonomy" id="930991"/>
    <lineage>
        <taxon>Eukaryota</taxon>
        <taxon>Fungi</taxon>
        <taxon>Dikarya</taxon>
        <taxon>Basidiomycota</taxon>
        <taxon>Agaricomycotina</taxon>
        <taxon>Agaricomycetes</taxon>
        <taxon>Agaricomycetidae</taxon>
        <taxon>Boletales</taxon>
        <taxon>Paxilineae</taxon>
        <taxon>Paxillaceae</taxon>
        <taxon>Paxillus</taxon>
    </lineage>
</organism>